<organism evidence="1 2">
    <name type="scientific">Leptospira inadai serovar Lyme</name>
    <dbReference type="NCBI Taxonomy" id="293084"/>
    <lineage>
        <taxon>Bacteria</taxon>
        <taxon>Pseudomonadati</taxon>
        <taxon>Spirochaetota</taxon>
        <taxon>Spirochaetia</taxon>
        <taxon>Leptospirales</taxon>
        <taxon>Leptospiraceae</taxon>
        <taxon>Leptospira</taxon>
    </lineage>
</organism>
<comment type="caution">
    <text evidence="1">The sequence shown here is derived from an EMBL/GenBank/DDBJ whole genome shotgun (WGS) entry which is preliminary data.</text>
</comment>
<name>A0ABX4YM78_9LEPT</name>
<reference evidence="1" key="1">
    <citation type="submission" date="2018-01" db="EMBL/GenBank/DDBJ databases">
        <title>Genomic characterization of Leptospira inadai serogroup Lyme isolated from captured rat in Brazil and comparative analysis with human reference strain.</title>
        <authorList>
            <person name="Moreno L.Z."/>
            <person name="Loureiro A.P."/>
            <person name="Miraglia F."/>
            <person name="Kremer F.S."/>
            <person name="Eslabao M.R."/>
            <person name="Dellagostin O.A."/>
            <person name="Lilenbaum W."/>
            <person name="Moreno A.M."/>
        </authorList>
    </citation>
    <scope>NUCLEOTIDE SEQUENCE [LARGE SCALE GENOMIC DNA]</scope>
    <source>
        <strain evidence="1">M34/99</strain>
    </source>
</reference>
<evidence type="ECO:0000313" key="1">
    <source>
        <dbReference type="EMBL" id="PNV76357.1"/>
    </source>
</evidence>
<gene>
    <name evidence="1" type="ORF">BES34_004990</name>
</gene>
<keyword evidence="2" id="KW-1185">Reference proteome</keyword>
<dbReference type="EMBL" id="MCRM02000003">
    <property type="protein sequence ID" value="PNV76357.1"/>
    <property type="molecule type" value="Genomic_DNA"/>
</dbReference>
<evidence type="ECO:0000313" key="2">
    <source>
        <dbReference type="Proteomes" id="UP000094669"/>
    </source>
</evidence>
<sequence>MKLQTVERQFFDRVIKLRNANRTIYLSISFGIFCNDNESKKYSGFGKQSFAKNYPDYFLFTKLLINNPY</sequence>
<protein>
    <submittedName>
        <fullName evidence="1">Uncharacterized protein</fullName>
    </submittedName>
</protein>
<dbReference type="Proteomes" id="UP000094669">
    <property type="component" value="Unassembled WGS sequence"/>
</dbReference>
<accession>A0ABX4YM78</accession>
<proteinExistence type="predicted"/>